<dbReference type="GO" id="GO:0016787">
    <property type="term" value="F:hydrolase activity"/>
    <property type="evidence" value="ECO:0007669"/>
    <property type="project" value="UniProtKB-KW"/>
</dbReference>
<name>A0ABU4JNG9_9CLOT</name>
<keyword evidence="1 2" id="KW-0732">Signal</keyword>
<reference evidence="4 5" key="1">
    <citation type="submission" date="2023-04" db="EMBL/GenBank/DDBJ databases">
        <title>Clostridium tannerae sp. nov., isolated from the fecal material of an alpaca.</title>
        <authorList>
            <person name="Miller S."/>
            <person name="Hendry M."/>
            <person name="King J."/>
            <person name="Sankaranarayanan K."/>
            <person name="Lawson P.A."/>
        </authorList>
    </citation>
    <scope>NUCLEOTIDE SEQUENCE [LARGE SCALE GENOMIC DNA]</scope>
    <source>
        <strain evidence="4 5">A1-XYC3</strain>
    </source>
</reference>
<feature type="chain" id="PRO_5045883035" evidence="2">
    <location>
        <begin position="29"/>
        <end position="226"/>
    </location>
</feature>
<evidence type="ECO:0000256" key="1">
    <source>
        <dbReference type="ARBA" id="ARBA00022729"/>
    </source>
</evidence>
<keyword evidence="4" id="KW-0378">Hydrolase</keyword>
<evidence type="ECO:0000313" key="5">
    <source>
        <dbReference type="Proteomes" id="UP001281656"/>
    </source>
</evidence>
<keyword evidence="5" id="KW-1185">Reference proteome</keyword>
<dbReference type="EMBL" id="JARUJP010000001">
    <property type="protein sequence ID" value="MDW8799668.1"/>
    <property type="molecule type" value="Genomic_DNA"/>
</dbReference>
<organism evidence="4 5">
    <name type="scientific">Clostridium tanneri</name>
    <dbReference type="NCBI Taxonomy" id="3037988"/>
    <lineage>
        <taxon>Bacteria</taxon>
        <taxon>Bacillati</taxon>
        <taxon>Bacillota</taxon>
        <taxon>Clostridia</taxon>
        <taxon>Eubacteriales</taxon>
        <taxon>Clostridiaceae</taxon>
        <taxon>Clostridium</taxon>
    </lineage>
</organism>
<sequence>MLYKLKKYNILALLVFVFITFTSYVVLAADNDTKDMGNKTITDTKKVWTVSFKSEVDLASLSNNVQIKDITNGNAFTPTVTAGDTANTVKVNPPSSGYTVGHKYQLILKNAIKSKKGKNLPKTTVLTFSIASKDSSNDYSINASVTVSPVWSGFKAVTINSTNLPDAKKYKLEGNNNLFDIGKQAASIIPGDTVKISICDSQGNVLATVDMDVSTNKSNIDLDLNI</sequence>
<accession>A0ABU4JNG9</accession>
<protein>
    <submittedName>
        <fullName evidence="4">Hydrolase</fullName>
    </submittedName>
</protein>
<dbReference type="Proteomes" id="UP001281656">
    <property type="component" value="Unassembled WGS sequence"/>
</dbReference>
<comment type="caution">
    <text evidence="4">The sequence shown here is derived from an EMBL/GenBank/DDBJ whole genome shotgun (WGS) entry which is preliminary data.</text>
</comment>
<feature type="domain" description="SbsA Ig-like" evidence="3">
    <location>
        <begin position="43"/>
        <end position="129"/>
    </location>
</feature>
<proteinExistence type="predicted"/>
<feature type="signal peptide" evidence="2">
    <location>
        <begin position="1"/>
        <end position="28"/>
    </location>
</feature>
<evidence type="ECO:0000313" key="4">
    <source>
        <dbReference type="EMBL" id="MDW8799668.1"/>
    </source>
</evidence>
<dbReference type="Pfam" id="PF13205">
    <property type="entry name" value="Big_5"/>
    <property type="match status" value="1"/>
</dbReference>
<evidence type="ECO:0000259" key="3">
    <source>
        <dbReference type="Pfam" id="PF13205"/>
    </source>
</evidence>
<dbReference type="RefSeq" id="WP_318796362.1">
    <property type="nucleotide sequence ID" value="NZ_JARUJP010000001.1"/>
</dbReference>
<dbReference type="InterPro" id="IPR032812">
    <property type="entry name" value="SbsA_Ig"/>
</dbReference>
<gene>
    <name evidence="4" type="ORF">P8V03_00695</name>
</gene>
<evidence type="ECO:0000256" key="2">
    <source>
        <dbReference type="SAM" id="SignalP"/>
    </source>
</evidence>